<evidence type="ECO:0000313" key="4">
    <source>
        <dbReference type="Proteomes" id="UP000199024"/>
    </source>
</evidence>
<accession>A0A1I6LYR4</accession>
<evidence type="ECO:0000313" key="3">
    <source>
        <dbReference type="EMBL" id="SFS08586.1"/>
    </source>
</evidence>
<evidence type="ECO:0000256" key="2">
    <source>
        <dbReference type="SAM" id="SignalP"/>
    </source>
</evidence>
<organism evidence="3 4">
    <name type="scientific">Granulicella pectinivorans</name>
    <dbReference type="NCBI Taxonomy" id="474950"/>
    <lineage>
        <taxon>Bacteria</taxon>
        <taxon>Pseudomonadati</taxon>
        <taxon>Acidobacteriota</taxon>
        <taxon>Terriglobia</taxon>
        <taxon>Terriglobales</taxon>
        <taxon>Acidobacteriaceae</taxon>
        <taxon>Granulicella</taxon>
    </lineage>
</organism>
<feature type="chain" id="PRO_5011659488" description="Outer membrane protein beta-barrel domain-containing protein" evidence="2">
    <location>
        <begin position="31"/>
        <end position="323"/>
    </location>
</feature>
<keyword evidence="4" id="KW-1185">Reference proteome</keyword>
<gene>
    <name evidence="3" type="ORF">SAMN05421771_1505</name>
</gene>
<sequence>MRINRSFSAALCRVSAVALFAASGSVVLHAQQTAATGTVIAELHQPALFNLAAATPRLSDDGIGYSSSVGSDSTVSPDALSFKADDALQPPPRRRYGRPNYSDRMHNADGSSKLAFLAGGGFTNPVDVSTNYLKISWKAQVGVGYNFNKKFGIIAQFDWDQFGLPGQVITNQYSIYSSYFGNTADLTGLDGNTHVWSFTLNPTYNFYQGDSYGAYAVVGAGFYHKVTQFTLPATGQYCDYYGYCYTYSANQTFDQYTSNAPGINGGLGMTWKPSRFANQKFYAEARFVHNFNSARAYSVAATNLYPGNSSTTSYIPVTIGIRF</sequence>
<dbReference type="OrthoDB" id="121699at2"/>
<dbReference type="RefSeq" id="WP_141223836.1">
    <property type="nucleotide sequence ID" value="NZ_FOZL01000001.1"/>
</dbReference>
<feature type="region of interest" description="Disordered" evidence="1">
    <location>
        <begin position="69"/>
        <end position="103"/>
    </location>
</feature>
<evidence type="ECO:0000256" key="1">
    <source>
        <dbReference type="SAM" id="MobiDB-lite"/>
    </source>
</evidence>
<dbReference type="Proteomes" id="UP000199024">
    <property type="component" value="Unassembled WGS sequence"/>
</dbReference>
<proteinExistence type="predicted"/>
<reference evidence="3 4" key="1">
    <citation type="submission" date="2016-10" db="EMBL/GenBank/DDBJ databases">
        <authorList>
            <person name="de Groot N.N."/>
        </authorList>
    </citation>
    <scope>NUCLEOTIDE SEQUENCE [LARGE SCALE GENOMIC DNA]</scope>
    <source>
        <strain evidence="3 4">DSM 21001</strain>
    </source>
</reference>
<evidence type="ECO:0008006" key="5">
    <source>
        <dbReference type="Google" id="ProtNLM"/>
    </source>
</evidence>
<name>A0A1I6LYR4_9BACT</name>
<protein>
    <recommendedName>
        <fullName evidence="5">Outer membrane protein beta-barrel domain-containing protein</fullName>
    </recommendedName>
</protein>
<keyword evidence="2" id="KW-0732">Signal</keyword>
<feature type="signal peptide" evidence="2">
    <location>
        <begin position="1"/>
        <end position="30"/>
    </location>
</feature>
<dbReference type="AlphaFoldDB" id="A0A1I6LYR4"/>
<dbReference type="EMBL" id="FOZL01000001">
    <property type="protein sequence ID" value="SFS08586.1"/>
    <property type="molecule type" value="Genomic_DNA"/>
</dbReference>